<feature type="non-terminal residue" evidence="1">
    <location>
        <position position="259"/>
    </location>
</feature>
<accession>A0A382Z5U2</accession>
<gene>
    <name evidence="1" type="ORF">METZ01_LOCUS443706</name>
</gene>
<protein>
    <recommendedName>
        <fullName evidence="2">Cadherin domain-containing protein</fullName>
    </recommendedName>
</protein>
<sequence>GRSIEHFEIVVTGLNDRPEFVEIADKVSIVEDGSEVMRVTVRDEETALEELVLRVESTKGYIESPTYRKMGEGVYEVDIVGKLNETREDLVKVVLRDGEGTEITEYVKIEIASENDRPEIEKGLKLTLKQGESYESEIVVSDVEESRGEQMLEVKLKDSSEFSIEKREGKYVVKSDAVLTAATYSVIVEVTDGVETLTANYDIVVEAVMIAPSIETLVLGSATEDSAYAGEILISDNRIESVMIESIVLPSWMEADKEL</sequence>
<dbReference type="AlphaFoldDB" id="A0A382Z5U2"/>
<reference evidence="1" key="1">
    <citation type="submission" date="2018-05" db="EMBL/GenBank/DDBJ databases">
        <authorList>
            <person name="Lanie J.A."/>
            <person name="Ng W.-L."/>
            <person name="Kazmierczak K.M."/>
            <person name="Andrzejewski T.M."/>
            <person name="Davidsen T.M."/>
            <person name="Wayne K.J."/>
            <person name="Tettelin H."/>
            <person name="Glass J.I."/>
            <person name="Rusch D."/>
            <person name="Podicherti R."/>
            <person name="Tsui H.-C.T."/>
            <person name="Winkler M.E."/>
        </authorList>
    </citation>
    <scope>NUCLEOTIDE SEQUENCE</scope>
</reference>
<evidence type="ECO:0000313" key="1">
    <source>
        <dbReference type="EMBL" id="SVD90852.1"/>
    </source>
</evidence>
<feature type="non-terminal residue" evidence="1">
    <location>
        <position position="1"/>
    </location>
</feature>
<name>A0A382Z5U2_9ZZZZ</name>
<proteinExistence type="predicted"/>
<organism evidence="1">
    <name type="scientific">marine metagenome</name>
    <dbReference type="NCBI Taxonomy" id="408172"/>
    <lineage>
        <taxon>unclassified sequences</taxon>
        <taxon>metagenomes</taxon>
        <taxon>ecological metagenomes</taxon>
    </lineage>
</organism>
<dbReference type="EMBL" id="UINC01181251">
    <property type="protein sequence ID" value="SVD90852.1"/>
    <property type="molecule type" value="Genomic_DNA"/>
</dbReference>
<evidence type="ECO:0008006" key="2">
    <source>
        <dbReference type="Google" id="ProtNLM"/>
    </source>
</evidence>